<gene>
    <name evidence="1" type="ORF">DPMN_026387</name>
</gene>
<evidence type="ECO:0000313" key="2">
    <source>
        <dbReference type="Proteomes" id="UP000828390"/>
    </source>
</evidence>
<accession>A0A9D4RE87</accession>
<evidence type="ECO:0000313" key="1">
    <source>
        <dbReference type="EMBL" id="KAH3863402.1"/>
    </source>
</evidence>
<dbReference type="AlphaFoldDB" id="A0A9D4RE87"/>
<name>A0A9D4RE87_DREPO</name>
<protein>
    <submittedName>
        <fullName evidence="1">Uncharacterized protein</fullName>
    </submittedName>
</protein>
<sequence length="99" mass="11149">MSSISMDSQLEKWHAGPSYVLTESQQVGPTDEYILQLPEEDAEVRPEIKVKTTHIEKSFSPIIDASTRFSKWKSLATAFSILRHIAKTFSGHHETKCTG</sequence>
<keyword evidence="2" id="KW-1185">Reference proteome</keyword>
<reference evidence="1" key="2">
    <citation type="submission" date="2020-11" db="EMBL/GenBank/DDBJ databases">
        <authorList>
            <person name="McCartney M.A."/>
            <person name="Auch B."/>
            <person name="Kono T."/>
            <person name="Mallez S."/>
            <person name="Becker A."/>
            <person name="Gohl D.M."/>
            <person name="Silverstein K.A.T."/>
            <person name="Koren S."/>
            <person name="Bechman K.B."/>
            <person name="Herman A."/>
            <person name="Abrahante J.E."/>
            <person name="Garbe J."/>
        </authorList>
    </citation>
    <scope>NUCLEOTIDE SEQUENCE</scope>
    <source>
        <strain evidence="1">Duluth1</strain>
        <tissue evidence="1">Whole animal</tissue>
    </source>
</reference>
<dbReference type="EMBL" id="JAIWYP010000002">
    <property type="protein sequence ID" value="KAH3863402.1"/>
    <property type="molecule type" value="Genomic_DNA"/>
</dbReference>
<proteinExistence type="predicted"/>
<organism evidence="1 2">
    <name type="scientific">Dreissena polymorpha</name>
    <name type="common">Zebra mussel</name>
    <name type="synonym">Mytilus polymorpha</name>
    <dbReference type="NCBI Taxonomy" id="45954"/>
    <lineage>
        <taxon>Eukaryota</taxon>
        <taxon>Metazoa</taxon>
        <taxon>Spiralia</taxon>
        <taxon>Lophotrochozoa</taxon>
        <taxon>Mollusca</taxon>
        <taxon>Bivalvia</taxon>
        <taxon>Autobranchia</taxon>
        <taxon>Heteroconchia</taxon>
        <taxon>Euheterodonta</taxon>
        <taxon>Imparidentia</taxon>
        <taxon>Neoheterodontei</taxon>
        <taxon>Myida</taxon>
        <taxon>Dreissenoidea</taxon>
        <taxon>Dreissenidae</taxon>
        <taxon>Dreissena</taxon>
    </lineage>
</organism>
<reference evidence="1" key="1">
    <citation type="journal article" date="2019" name="bioRxiv">
        <title>The Genome of the Zebra Mussel, Dreissena polymorpha: A Resource for Invasive Species Research.</title>
        <authorList>
            <person name="McCartney M.A."/>
            <person name="Auch B."/>
            <person name="Kono T."/>
            <person name="Mallez S."/>
            <person name="Zhang Y."/>
            <person name="Obille A."/>
            <person name="Becker A."/>
            <person name="Abrahante J.E."/>
            <person name="Garbe J."/>
            <person name="Badalamenti J.P."/>
            <person name="Herman A."/>
            <person name="Mangelson H."/>
            <person name="Liachko I."/>
            <person name="Sullivan S."/>
            <person name="Sone E.D."/>
            <person name="Koren S."/>
            <person name="Silverstein K.A.T."/>
            <person name="Beckman K.B."/>
            <person name="Gohl D.M."/>
        </authorList>
    </citation>
    <scope>NUCLEOTIDE SEQUENCE</scope>
    <source>
        <strain evidence="1">Duluth1</strain>
        <tissue evidence="1">Whole animal</tissue>
    </source>
</reference>
<dbReference type="Proteomes" id="UP000828390">
    <property type="component" value="Unassembled WGS sequence"/>
</dbReference>
<comment type="caution">
    <text evidence="1">The sequence shown here is derived from an EMBL/GenBank/DDBJ whole genome shotgun (WGS) entry which is preliminary data.</text>
</comment>